<dbReference type="Proteomes" id="UP000887013">
    <property type="component" value="Unassembled WGS sequence"/>
</dbReference>
<comment type="caution">
    <text evidence="1">The sequence shown here is derived from an EMBL/GenBank/DDBJ whole genome shotgun (WGS) entry which is preliminary data.</text>
</comment>
<accession>A0A8X6UL01</accession>
<dbReference type="EMBL" id="BMAW01132893">
    <property type="protein sequence ID" value="GFU46011.1"/>
    <property type="molecule type" value="Genomic_DNA"/>
</dbReference>
<evidence type="ECO:0000313" key="1">
    <source>
        <dbReference type="EMBL" id="GFU46011.1"/>
    </source>
</evidence>
<keyword evidence="2" id="KW-1185">Reference proteome</keyword>
<gene>
    <name evidence="1" type="ORF">NPIL_373631</name>
</gene>
<evidence type="ECO:0000313" key="2">
    <source>
        <dbReference type="Proteomes" id="UP000887013"/>
    </source>
</evidence>
<protein>
    <submittedName>
        <fullName evidence="1">Uncharacterized protein</fullName>
    </submittedName>
</protein>
<organism evidence="1 2">
    <name type="scientific">Nephila pilipes</name>
    <name type="common">Giant wood spider</name>
    <name type="synonym">Nephila maculata</name>
    <dbReference type="NCBI Taxonomy" id="299642"/>
    <lineage>
        <taxon>Eukaryota</taxon>
        <taxon>Metazoa</taxon>
        <taxon>Ecdysozoa</taxon>
        <taxon>Arthropoda</taxon>
        <taxon>Chelicerata</taxon>
        <taxon>Arachnida</taxon>
        <taxon>Araneae</taxon>
        <taxon>Araneomorphae</taxon>
        <taxon>Entelegynae</taxon>
        <taxon>Araneoidea</taxon>
        <taxon>Nephilidae</taxon>
        <taxon>Nephila</taxon>
    </lineage>
</organism>
<name>A0A8X6UL01_NEPPI</name>
<reference evidence="1" key="1">
    <citation type="submission" date="2020-08" db="EMBL/GenBank/DDBJ databases">
        <title>Multicomponent nature underlies the extraordinary mechanical properties of spider dragline silk.</title>
        <authorList>
            <person name="Kono N."/>
            <person name="Nakamura H."/>
            <person name="Mori M."/>
            <person name="Yoshida Y."/>
            <person name="Ohtoshi R."/>
            <person name="Malay A.D."/>
            <person name="Moran D.A.P."/>
            <person name="Tomita M."/>
            <person name="Numata K."/>
            <person name="Arakawa K."/>
        </authorList>
    </citation>
    <scope>NUCLEOTIDE SEQUENCE</scope>
</reference>
<dbReference type="AlphaFoldDB" id="A0A8X6UL01"/>
<sequence length="81" mass="9184">MDVEVEIGAIYWMSVRLHWESKSQESRKSAEMVMRTALVVGELKRCCSAGCQHGEKIAISWMRGAGLVLGCHFTRQWIEGQ</sequence>
<proteinExistence type="predicted"/>